<keyword evidence="2" id="KW-0812">Transmembrane</keyword>
<dbReference type="eggNOG" id="COG1361">
    <property type="taxonomic scope" value="Bacteria"/>
</dbReference>
<protein>
    <recommendedName>
        <fullName evidence="6">Secreted protein</fullName>
    </recommendedName>
</protein>
<dbReference type="Proteomes" id="UP000006281">
    <property type="component" value="Chromosome"/>
</dbReference>
<dbReference type="EMBL" id="HE804045">
    <property type="protein sequence ID" value="CCH31978.1"/>
    <property type="molecule type" value="Genomic_DNA"/>
</dbReference>
<accession>K0K5Z4</accession>
<evidence type="ECO:0000256" key="1">
    <source>
        <dbReference type="SAM" id="MobiDB-lite"/>
    </source>
</evidence>
<dbReference type="AlphaFoldDB" id="K0K5Z4"/>
<feature type="region of interest" description="Disordered" evidence="1">
    <location>
        <begin position="131"/>
        <end position="150"/>
    </location>
</feature>
<proteinExistence type="predicted"/>
<name>K0K5Z4_SACES</name>
<evidence type="ECO:0008006" key="6">
    <source>
        <dbReference type="Google" id="ProtNLM"/>
    </source>
</evidence>
<evidence type="ECO:0000313" key="4">
    <source>
        <dbReference type="EMBL" id="CCH31978.1"/>
    </source>
</evidence>
<feature type="transmembrane region" description="Helical" evidence="2">
    <location>
        <begin position="724"/>
        <end position="747"/>
    </location>
</feature>
<evidence type="ECO:0000256" key="2">
    <source>
        <dbReference type="SAM" id="Phobius"/>
    </source>
</evidence>
<keyword evidence="2" id="KW-1133">Transmembrane helix</keyword>
<dbReference type="KEGG" id="sesp:BN6_46990"/>
<organism evidence="4 5">
    <name type="scientific">Saccharothrix espanaensis (strain ATCC 51144 / DSM 44229 / JCM 9112 / NBRC 15066 / NRRL 15764)</name>
    <dbReference type="NCBI Taxonomy" id="1179773"/>
    <lineage>
        <taxon>Bacteria</taxon>
        <taxon>Bacillati</taxon>
        <taxon>Actinomycetota</taxon>
        <taxon>Actinomycetes</taxon>
        <taxon>Pseudonocardiales</taxon>
        <taxon>Pseudonocardiaceae</taxon>
        <taxon>Saccharothrix</taxon>
    </lineage>
</organism>
<gene>
    <name evidence="4" type="ordered locus">BN6_46990</name>
</gene>
<dbReference type="STRING" id="1179773.BN6_46990"/>
<keyword evidence="3" id="KW-0732">Signal</keyword>
<dbReference type="HOGENOM" id="CLU_370836_0_0_11"/>
<keyword evidence="5" id="KW-1185">Reference proteome</keyword>
<reference evidence="4 5" key="1">
    <citation type="journal article" date="2012" name="BMC Genomics">
        <title>Complete genome sequence of Saccharothrix espanaensis DSM 44229T and comparison to the other completely sequenced Pseudonocardiaceae.</title>
        <authorList>
            <person name="Strobel T."/>
            <person name="Al-Dilaimi A."/>
            <person name="Blom J."/>
            <person name="Gessner A."/>
            <person name="Kalinowski J."/>
            <person name="Luzhetska M."/>
            <person name="Puhler A."/>
            <person name="Szczepanowski R."/>
            <person name="Bechthold A."/>
            <person name="Ruckert C."/>
        </authorList>
    </citation>
    <scope>NUCLEOTIDE SEQUENCE [LARGE SCALE GENOMIC DNA]</scope>
    <source>
        <strain evidence="5">ATCC 51144 / DSM 44229 / JCM 9112 / NBRC 15066 / NRRL 15764</strain>
    </source>
</reference>
<dbReference type="PATRIC" id="fig|1179773.3.peg.4708"/>
<evidence type="ECO:0000313" key="5">
    <source>
        <dbReference type="Proteomes" id="UP000006281"/>
    </source>
</evidence>
<keyword evidence="2" id="KW-0472">Membrane</keyword>
<feature type="signal peptide" evidence="3">
    <location>
        <begin position="1"/>
        <end position="24"/>
    </location>
</feature>
<sequence>MRAGRLWCLSASALVLWIATPVGAAENPPRQALPVDFDRTVHGDVAVIGNAVLGCPPDDDRHEAQFPARLCREAQTRRGTGVSAQNNGHWMTWTDEDDDPATYNSSTASLEVPAGASVAYAKLGWAGTTGASPTAPCGRGGEQPPGTAAGQAPVLAVAGTKAVLGPGRFTYASDGLGSLGRDDQQFYSAQADVTAEFRAVATGRPIPVTVGNIWTPQGRDCFAGWTLTVVWSFDRAHQQAPAPRHVTLHGGHVRVLSKPQRVTVRLDAPRPTGGRARIGVTAYEGDWAQAGDLVLVGGQPQADPAGGAENFFAGYAQGDPHPVNNLSVDAKVVQVPAPSGSATVVDLVTRADAYLLQGLAVSMPLPELAATISPDRPAAHAGESVDHTVRVANTGEAPARDLAARIGGSDCGPLPDELAGGASATTTCRTRVGSDDHRVTVEVTGSSLAGDRLATTAAAPVEVLRPALRVSQSFDPDTVVEDHQVALDVRVENTGDTPLSGLRIDHDVLDPCDRADAGTVEPGRTATFTCRVEPGAAAGTDPVTDPVTDTVTVTASDGLGLAATASATADFSVVHPLLTVSAVWSADTVGVGEPVAITVRVGNPSRVAFHDVAVEGEPAACRRPIGELAAGEAVTYTCDVVLEQSLITDLTAVGAPRITGVTPQEVRRSASTPVRVAVRPAPGRETPAVREPASAPPAQRLPAEPVAREQVYAVRDAPPADKPAIALVAVAAGMAVMVVTASALAAARRS</sequence>
<dbReference type="BioCyc" id="SESP1179773:BN6_RS22740-MONOMER"/>
<dbReference type="OrthoDB" id="3584537at2"/>
<feature type="region of interest" description="Disordered" evidence="1">
    <location>
        <begin position="681"/>
        <end position="701"/>
    </location>
</feature>
<evidence type="ECO:0000256" key="3">
    <source>
        <dbReference type="SAM" id="SignalP"/>
    </source>
</evidence>
<dbReference type="RefSeq" id="WP_015102090.1">
    <property type="nucleotide sequence ID" value="NC_019673.1"/>
</dbReference>
<feature type="chain" id="PRO_5003835865" description="Secreted protein" evidence="3">
    <location>
        <begin position="25"/>
        <end position="750"/>
    </location>
</feature>